<evidence type="ECO:0000313" key="6">
    <source>
        <dbReference type="EMBL" id="CAB4975782.1"/>
    </source>
</evidence>
<dbReference type="EMBL" id="CAFBPL010000027">
    <property type="protein sequence ID" value="CAB5012597.1"/>
    <property type="molecule type" value="Genomic_DNA"/>
</dbReference>
<sequence length="105" mass="11467">MEHMTILTRELTPFEHLVAGLLCDGLSNSAIARETAHTEKVVENTVSRMSKALGVKSAPDINIRVLIALAYRAHFGDKAFDKLNVACGHMVLGPNGEQVCSRHIE</sequence>
<dbReference type="EMBL" id="CAFBOI010000034">
    <property type="protein sequence ID" value="CAB4975782.1"/>
    <property type="molecule type" value="Genomic_DNA"/>
</dbReference>
<dbReference type="EMBL" id="CAEZWY010000005">
    <property type="protein sequence ID" value="CAB4662651.1"/>
    <property type="molecule type" value="Genomic_DNA"/>
</dbReference>
<accession>A0A6J6FR75</accession>
<organism evidence="2">
    <name type="scientific">freshwater metagenome</name>
    <dbReference type="NCBI Taxonomy" id="449393"/>
    <lineage>
        <taxon>unclassified sequences</taxon>
        <taxon>metagenomes</taxon>
        <taxon>ecological metagenomes</taxon>
    </lineage>
</organism>
<protein>
    <submittedName>
        <fullName evidence="2">Unannotated protein</fullName>
    </submittedName>
</protein>
<dbReference type="Gene3D" id="1.10.10.10">
    <property type="entry name" value="Winged helix-like DNA-binding domain superfamily/Winged helix DNA-binding domain"/>
    <property type="match status" value="1"/>
</dbReference>
<dbReference type="EMBL" id="CAFAAT010000032">
    <property type="protein sequence ID" value="CAB4803127.1"/>
    <property type="molecule type" value="Genomic_DNA"/>
</dbReference>
<dbReference type="AlphaFoldDB" id="A0A6J6FR75"/>
<dbReference type="InterPro" id="IPR016032">
    <property type="entry name" value="Sig_transdc_resp-reg_C-effctor"/>
</dbReference>
<evidence type="ECO:0000313" key="3">
    <source>
        <dbReference type="EMBL" id="CAB4662651.1"/>
    </source>
</evidence>
<gene>
    <name evidence="2" type="ORF">UFOPK1791_00573</name>
    <name evidence="3" type="ORF">UFOPK2312_00100</name>
    <name evidence="4" type="ORF">UFOPK3083_00468</name>
    <name evidence="5" type="ORF">UFOPK3783_00757</name>
    <name evidence="6" type="ORF">UFOPK3948_00454</name>
    <name evidence="7" type="ORF">UFOPK4113_00380</name>
    <name evidence="8" type="ORF">UFOPK4355_00223</name>
</gene>
<reference evidence="2" key="1">
    <citation type="submission" date="2020-05" db="EMBL/GenBank/DDBJ databases">
        <authorList>
            <person name="Chiriac C."/>
            <person name="Salcher M."/>
            <person name="Ghai R."/>
            <person name="Kavagutti S V."/>
        </authorList>
    </citation>
    <scope>NUCLEOTIDE SEQUENCE</scope>
</reference>
<feature type="domain" description="HTH luxR-type" evidence="1">
    <location>
        <begin position="8"/>
        <end position="65"/>
    </location>
</feature>
<dbReference type="GO" id="GO:0003677">
    <property type="term" value="F:DNA binding"/>
    <property type="evidence" value="ECO:0007669"/>
    <property type="project" value="InterPro"/>
</dbReference>
<evidence type="ECO:0000313" key="4">
    <source>
        <dbReference type="EMBL" id="CAB4803127.1"/>
    </source>
</evidence>
<evidence type="ECO:0000313" key="8">
    <source>
        <dbReference type="EMBL" id="CAB5059922.1"/>
    </source>
</evidence>
<name>A0A6J6FR75_9ZZZZ</name>
<proteinExistence type="predicted"/>
<evidence type="ECO:0000313" key="2">
    <source>
        <dbReference type="EMBL" id="CAB4591221.1"/>
    </source>
</evidence>
<dbReference type="SUPFAM" id="SSF46894">
    <property type="entry name" value="C-terminal effector domain of the bipartite response regulators"/>
    <property type="match status" value="1"/>
</dbReference>
<dbReference type="EMBL" id="CAFBNI010000098">
    <property type="protein sequence ID" value="CAB4949023.1"/>
    <property type="molecule type" value="Genomic_DNA"/>
</dbReference>
<dbReference type="InterPro" id="IPR000792">
    <property type="entry name" value="Tscrpt_reg_LuxR_C"/>
</dbReference>
<dbReference type="SMART" id="SM00421">
    <property type="entry name" value="HTH_LUXR"/>
    <property type="match status" value="1"/>
</dbReference>
<evidence type="ECO:0000259" key="1">
    <source>
        <dbReference type="SMART" id="SM00421"/>
    </source>
</evidence>
<evidence type="ECO:0000313" key="5">
    <source>
        <dbReference type="EMBL" id="CAB4949023.1"/>
    </source>
</evidence>
<dbReference type="InterPro" id="IPR036388">
    <property type="entry name" value="WH-like_DNA-bd_sf"/>
</dbReference>
<dbReference type="GO" id="GO:0006355">
    <property type="term" value="P:regulation of DNA-templated transcription"/>
    <property type="evidence" value="ECO:0007669"/>
    <property type="project" value="InterPro"/>
</dbReference>
<evidence type="ECO:0000313" key="7">
    <source>
        <dbReference type="EMBL" id="CAB5012597.1"/>
    </source>
</evidence>
<dbReference type="EMBL" id="CAFBQT010000015">
    <property type="protein sequence ID" value="CAB5059922.1"/>
    <property type="molecule type" value="Genomic_DNA"/>
</dbReference>
<dbReference type="EMBL" id="CAEZUF010000042">
    <property type="protein sequence ID" value="CAB4591221.1"/>
    <property type="molecule type" value="Genomic_DNA"/>
</dbReference>